<comment type="subcellular location">
    <subcellularLocation>
        <location evidence="3 13">Cytoplasm</location>
    </subcellularLocation>
</comment>
<evidence type="ECO:0000256" key="8">
    <source>
        <dbReference type="ARBA" id="ARBA00022722"/>
    </source>
</evidence>
<dbReference type="GO" id="GO:0032299">
    <property type="term" value="C:ribonuclease H2 complex"/>
    <property type="evidence" value="ECO:0007669"/>
    <property type="project" value="TreeGrafter"/>
</dbReference>
<dbReference type="InterPro" id="IPR024567">
    <property type="entry name" value="RNase_HII/HIII_dom"/>
</dbReference>
<dbReference type="Proteomes" id="UP000732377">
    <property type="component" value="Unassembled WGS sequence"/>
</dbReference>
<keyword evidence="12 13" id="KW-0464">Manganese</keyword>
<feature type="binding site" evidence="13 14">
    <location>
        <position position="122"/>
    </location>
    <ligand>
        <name>a divalent metal cation</name>
        <dbReference type="ChEBI" id="CHEBI:60240"/>
    </ligand>
</feature>
<proteinExistence type="inferred from homology"/>
<gene>
    <name evidence="13" type="primary">rnhB</name>
    <name evidence="17" type="ORF">CWE10_05105</name>
</gene>
<dbReference type="PANTHER" id="PTHR10954">
    <property type="entry name" value="RIBONUCLEASE H2 SUBUNIT A"/>
    <property type="match status" value="1"/>
</dbReference>
<dbReference type="PROSITE" id="PS51975">
    <property type="entry name" value="RNASE_H_2"/>
    <property type="match status" value="1"/>
</dbReference>
<comment type="catalytic activity">
    <reaction evidence="1 13 14 15">
        <text>Endonucleolytic cleavage to 5'-phosphomonoester.</text>
        <dbReference type="EC" id="3.1.26.4"/>
    </reaction>
</comment>
<evidence type="ECO:0000256" key="2">
    <source>
        <dbReference type="ARBA" id="ARBA00004065"/>
    </source>
</evidence>
<evidence type="ECO:0000256" key="10">
    <source>
        <dbReference type="ARBA" id="ARBA00022759"/>
    </source>
</evidence>
<dbReference type="SUPFAM" id="SSF53098">
    <property type="entry name" value="Ribonuclease H-like"/>
    <property type="match status" value="1"/>
</dbReference>
<feature type="binding site" evidence="13 14">
    <location>
        <position position="21"/>
    </location>
    <ligand>
        <name>a divalent metal cation</name>
        <dbReference type="ChEBI" id="CHEBI:60240"/>
    </ligand>
</feature>
<evidence type="ECO:0000259" key="16">
    <source>
        <dbReference type="PROSITE" id="PS51975"/>
    </source>
</evidence>
<reference evidence="17" key="1">
    <citation type="submission" date="2017-11" db="EMBL/GenBank/DDBJ databases">
        <title>Three new genomes from thermophilic consortium.</title>
        <authorList>
            <person name="Quaggio R."/>
            <person name="Amgarten D."/>
            <person name="Setubal J.C."/>
        </authorList>
    </citation>
    <scope>NUCLEOTIDE SEQUENCE</scope>
    <source>
        <strain evidence="17">ZCTH01-B2</strain>
    </source>
</reference>
<dbReference type="EC" id="3.1.26.4" evidence="5 13"/>
<dbReference type="GO" id="GO:0006298">
    <property type="term" value="P:mismatch repair"/>
    <property type="evidence" value="ECO:0007669"/>
    <property type="project" value="TreeGrafter"/>
</dbReference>
<evidence type="ECO:0000313" key="17">
    <source>
        <dbReference type="EMBL" id="MBY6275590.1"/>
    </source>
</evidence>
<evidence type="ECO:0000256" key="1">
    <source>
        <dbReference type="ARBA" id="ARBA00000077"/>
    </source>
</evidence>
<keyword evidence="8 13" id="KW-0540">Nuclease</keyword>
<evidence type="ECO:0000256" key="7">
    <source>
        <dbReference type="ARBA" id="ARBA00022490"/>
    </source>
</evidence>
<evidence type="ECO:0000256" key="9">
    <source>
        <dbReference type="ARBA" id="ARBA00022723"/>
    </source>
</evidence>
<dbReference type="GO" id="GO:0003723">
    <property type="term" value="F:RNA binding"/>
    <property type="evidence" value="ECO:0007669"/>
    <property type="project" value="UniProtKB-UniRule"/>
</dbReference>
<evidence type="ECO:0000256" key="13">
    <source>
        <dbReference type="HAMAP-Rule" id="MF_00052"/>
    </source>
</evidence>
<dbReference type="EMBL" id="PIUK01000031">
    <property type="protein sequence ID" value="MBY6275590.1"/>
    <property type="molecule type" value="Genomic_DNA"/>
</dbReference>
<dbReference type="GO" id="GO:0005737">
    <property type="term" value="C:cytoplasm"/>
    <property type="evidence" value="ECO:0007669"/>
    <property type="project" value="UniProtKB-SubCell"/>
</dbReference>
<dbReference type="InterPro" id="IPR036397">
    <property type="entry name" value="RNaseH_sf"/>
</dbReference>
<evidence type="ECO:0000256" key="11">
    <source>
        <dbReference type="ARBA" id="ARBA00022801"/>
    </source>
</evidence>
<feature type="domain" description="RNase H type-2" evidence="16">
    <location>
        <begin position="15"/>
        <end position="211"/>
    </location>
</feature>
<dbReference type="GO" id="GO:0043137">
    <property type="term" value="P:DNA replication, removal of RNA primer"/>
    <property type="evidence" value="ECO:0007669"/>
    <property type="project" value="TreeGrafter"/>
</dbReference>
<dbReference type="PANTHER" id="PTHR10954:SF23">
    <property type="entry name" value="RIBONUCLEASE"/>
    <property type="match status" value="1"/>
</dbReference>
<comment type="similarity">
    <text evidence="4">Belongs to the RNase HII family. RnhC subfamily.</text>
</comment>
<comment type="function">
    <text evidence="2 13 15">Endonuclease that specifically degrades the RNA of RNA-DNA hybrids.</text>
</comment>
<name>A0A953ICB9_SYMTR</name>
<evidence type="ECO:0000256" key="5">
    <source>
        <dbReference type="ARBA" id="ARBA00012180"/>
    </source>
</evidence>
<keyword evidence="7 13" id="KW-0963">Cytoplasm</keyword>
<dbReference type="InterPro" id="IPR022898">
    <property type="entry name" value="RNase_HII"/>
</dbReference>
<dbReference type="InterPro" id="IPR012337">
    <property type="entry name" value="RNaseH-like_sf"/>
</dbReference>
<evidence type="ECO:0000256" key="14">
    <source>
        <dbReference type="PROSITE-ProRule" id="PRU01319"/>
    </source>
</evidence>
<dbReference type="CDD" id="cd07182">
    <property type="entry name" value="RNase_HII_bacteria_HII_like"/>
    <property type="match status" value="1"/>
</dbReference>
<keyword evidence="10 13" id="KW-0255">Endonuclease</keyword>
<sequence length="211" mass="23071">MADLRLERVLWRHGCQVIGVDEAGRGPLAGPVVAAACILPPDAALPGVDDSKRMTEKRREAAFAAIQAVSVGWGIGIVDAARIDEINILQATFEAMAQAVEGARAMAAARLGRTAEAALLVDGNRPLPLWPGWQRTVVGGDHKSLSIAAASILAKVTRDRMMIEYDAHYPEYGFARNKGYGSREHWDALERYGPCPLHRRTFIGPRQIRFF</sequence>
<dbReference type="Pfam" id="PF01351">
    <property type="entry name" value="RNase_HII"/>
    <property type="match status" value="1"/>
</dbReference>
<dbReference type="RefSeq" id="WP_273378487.1">
    <property type="nucleotide sequence ID" value="NZ_PIUK01000031.1"/>
</dbReference>
<evidence type="ECO:0000313" key="18">
    <source>
        <dbReference type="Proteomes" id="UP000732377"/>
    </source>
</evidence>
<organism evidence="17 18">
    <name type="scientific">Symbiobacterium thermophilum</name>
    <dbReference type="NCBI Taxonomy" id="2734"/>
    <lineage>
        <taxon>Bacteria</taxon>
        <taxon>Bacillati</taxon>
        <taxon>Bacillota</taxon>
        <taxon>Clostridia</taxon>
        <taxon>Eubacteriales</taxon>
        <taxon>Symbiobacteriaceae</taxon>
        <taxon>Symbiobacterium</taxon>
    </lineage>
</organism>
<evidence type="ECO:0000256" key="15">
    <source>
        <dbReference type="RuleBase" id="RU003515"/>
    </source>
</evidence>
<comment type="cofactor">
    <cofactor evidence="13 14">
        <name>Mn(2+)</name>
        <dbReference type="ChEBI" id="CHEBI:29035"/>
    </cofactor>
    <cofactor evidence="13 14">
        <name>Mg(2+)</name>
        <dbReference type="ChEBI" id="CHEBI:18420"/>
    </cofactor>
    <text evidence="13 14">Manganese or magnesium. Binds 1 divalent metal ion per monomer in the absence of substrate. May bind a second metal ion after substrate binding.</text>
</comment>
<dbReference type="AlphaFoldDB" id="A0A953ICB9"/>
<evidence type="ECO:0000256" key="12">
    <source>
        <dbReference type="ARBA" id="ARBA00023211"/>
    </source>
</evidence>
<dbReference type="InterPro" id="IPR001352">
    <property type="entry name" value="RNase_HII/HIII"/>
</dbReference>
<accession>A0A953ICB9</accession>
<dbReference type="GO" id="GO:0030145">
    <property type="term" value="F:manganese ion binding"/>
    <property type="evidence" value="ECO:0007669"/>
    <property type="project" value="UniProtKB-UniRule"/>
</dbReference>
<protein>
    <recommendedName>
        <fullName evidence="6 13">Ribonuclease HII</fullName>
        <shortName evidence="13">RNase HII</shortName>
        <ecNumber evidence="5 13">3.1.26.4</ecNumber>
    </recommendedName>
</protein>
<dbReference type="HAMAP" id="MF_00052_B">
    <property type="entry name" value="RNase_HII_B"/>
    <property type="match status" value="1"/>
</dbReference>
<keyword evidence="9 13" id="KW-0479">Metal-binding</keyword>
<keyword evidence="11 13" id="KW-0378">Hydrolase</keyword>
<dbReference type="NCBIfam" id="NF000595">
    <property type="entry name" value="PRK00015.1-3"/>
    <property type="match status" value="1"/>
</dbReference>
<evidence type="ECO:0000256" key="4">
    <source>
        <dbReference type="ARBA" id="ARBA00008378"/>
    </source>
</evidence>
<dbReference type="Gene3D" id="3.30.420.10">
    <property type="entry name" value="Ribonuclease H-like superfamily/Ribonuclease H"/>
    <property type="match status" value="1"/>
</dbReference>
<comment type="caution">
    <text evidence="17">The sequence shown here is derived from an EMBL/GenBank/DDBJ whole genome shotgun (WGS) entry which is preliminary data.</text>
</comment>
<evidence type="ECO:0000256" key="3">
    <source>
        <dbReference type="ARBA" id="ARBA00004496"/>
    </source>
</evidence>
<dbReference type="GO" id="GO:0004523">
    <property type="term" value="F:RNA-DNA hybrid ribonuclease activity"/>
    <property type="evidence" value="ECO:0007669"/>
    <property type="project" value="UniProtKB-UniRule"/>
</dbReference>
<feature type="binding site" evidence="13 14">
    <location>
        <position position="22"/>
    </location>
    <ligand>
        <name>a divalent metal cation</name>
        <dbReference type="ChEBI" id="CHEBI:60240"/>
    </ligand>
</feature>
<evidence type="ECO:0000256" key="6">
    <source>
        <dbReference type="ARBA" id="ARBA00019179"/>
    </source>
</evidence>